<keyword evidence="6" id="KW-0408">Iron</keyword>
<dbReference type="GO" id="GO:0050211">
    <property type="term" value="F:procollagen galactosyltransferase activity"/>
    <property type="evidence" value="ECO:0007669"/>
    <property type="project" value="TreeGrafter"/>
</dbReference>
<dbReference type="PROSITE" id="PS51471">
    <property type="entry name" value="FE2OG_OXY"/>
    <property type="match status" value="1"/>
</dbReference>
<evidence type="ECO:0000256" key="1">
    <source>
        <dbReference type="ARBA" id="ARBA00001961"/>
    </source>
</evidence>
<comment type="catalytic activity">
    <reaction evidence="7">
        <text>L-lysyl-[collagen] + 2-oxoglutarate + O2 = (5R)-5-hydroxy-L-lysyl-[collagen] + succinate + CO2</text>
        <dbReference type="Rhea" id="RHEA:16569"/>
        <dbReference type="Rhea" id="RHEA-COMP:12751"/>
        <dbReference type="Rhea" id="RHEA-COMP:12752"/>
        <dbReference type="ChEBI" id="CHEBI:15379"/>
        <dbReference type="ChEBI" id="CHEBI:16526"/>
        <dbReference type="ChEBI" id="CHEBI:16810"/>
        <dbReference type="ChEBI" id="CHEBI:29969"/>
        <dbReference type="ChEBI" id="CHEBI:30031"/>
        <dbReference type="ChEBI" id="CHEBI:133442"/>
        <dbReference type="EC" id="1.14.11.4"/>
    </reaction>
</comment>
<name>A0A6G6AAS4_9VIRU</name>
<comment type="cofactor">
    <cofactor evidence="1">
        <name>L-ascorbate</name>
        <dbReference type="ChEBI" id="CHEBI:38290"/>
    </cofactor>
</comment>
<dbReference type="SMART" id="SM00702">
    <property type="entry name" value="P4Hc"/>
    <property type="match status" value="1"/>
</dbReference>
<evidence type="ECO:0000256" key="4">
    <source>
        <dbReference type="ARBA" id="ARBA00022964"/>
    </source>
</evidence>
<evidence type="ECO:0000256" key="6">
    <source>
        <dbReference type="ARBA" id="ARBA00023004"/>
    </source>
</evidence>
<keyword evidence="4 9" id="KW-0223">Dioxygenase</keyword>
<dbReference type="InterPro" id="IPR005123">
    <property type="entry name" value="Oxoglu/Fe-dep_dioxygenase_dom"/>
</dbReference>
<dbReference type="EMBL" id="MN175499">
    <property type="protein sequence ID" value="QID05945.1"/>
    <property type="molecule type" value="Genomic_DNA"/>
</dbReference>
<feature type="domain" description="Fe2OG dioxygenase" evidence="8">
    <location>
        <begin position="800"/>
        <end position="890"/>
    </location>
</feature>
<evidence type="ECO:0000256" key="3">
    <source>
        <dbReference type="ARBA" id="ARBA00022723"/>
    </source>
</evidence>
<dbReference type="CDD" id="cd06532">
    <property type="entry name" value="Glyco_transf_25"/>
    <property type="match status" value="1"/>
</dbReference>
<dbReference type="EC" id="1.14.11.4" evidence="2"/>
<dbReference type="InterPro" id="IPR002654">
    <property type="entry name" value="Glyco_trans_25"/>
</dbReference>
<proteinExistence type="predicted"/>
<dbReference type="PANTHER" id="PTHR10730">
    <property type="entry name" value="PROCOLLAGEN-LYSINE,2-OXOGLUTARATE 5-DIOXYGENASE/GLYCOSYLTRANSFERASE 25 FAMILY MEMBER"/>
    <property type="match status" value="1"/>
</dbReference>
<accession>A0A6G6AAS4</accession>
<evidence type="ECO:0000259" key="8">
    <source>
        <dbReference type="PROSITE" id="PS51471"/>
    </source>
</evidence>
<dbReference type="SUPFAM" id="SSF53448">
    <property type="entry name" value="Nucleotide-diphospho-sugar transferases"/>
    <property type="match status" value="1"/>
</dbReference>
<dbReference type="PANTHER" id="PTHR10730:SF45">
    <property type="entry name" value="PROCOLLAGEN-LYSINE,2-OXOGLUTARATE 5-DIOXYGENASE"/>
    <property type="match status" value="1"/>
</dbReference>
<dbReference type="GO" id="GO:0005506">
    <property type="term" value="F:iron ion binding"/>
    <property type="evidence" value="ECO:0007669"/>
    <property type="project" value="InterPro"/>
</dbReference>
<keyword evidence="5" id="KW-0560">Oxidoreductase</keyword>
<reference evidence="9" key="1">
    <citation type="submission" date="2019-07" db="EMBL/GenBank/DDBJ databases">
        <title>The discovery of a new lineage B mimivirus raises questions about particles surface fibrils.</title>
        <authorList>
            <person name="Silva L.K.S."/>
            <person name="Rodrigues R.A.L."/>
            <person name="Andrade A.C.S.P."/>
            <person name="Hikida H."/>
            <person name="Andreani J."/>
            <person name="Levasseur A."/>
            <person name="La Scola B."/>
            <person name="Abrahao J.S."/>
        </authorList>
    </citation>
    <scope>NUCLEOTIDE SEQUENCE</scope>
    <source>
        <strain evidence="9">B60</strain>
    </source>
</reference>
<evidence type="ECO:0000256" key="5">
    <source>
        <dbReference type="ARBA" id="ARBA00023002"/>
    </source>
</evidence>
<evidence type="ECO:0000256" key="7">
    <source>
        <dbReference type="ARBA" id="ARBA00047930"/>
    </source>
</evidence>
<keyword evidence="9" id="KW-0808">Transferase</keyword>
<dbReference type="InterPro" id="IPR029044">
    <property type="entry name" value="Nucleotide-diphossugar_trans"/>
</dbReference>
<evidence type="ECO:0000313" key="9">
    <source>
        <dbReference type="EMBL" id="QID05945.1"/>
    </source>
</evidence>
<keyword evidence="3" id="KW-0479">Metal-binding</keyword>
<dbReference type="Gene3D" id="2.60.120.620">
    <property type="entry name" value="q2cbj1_9rhob like domain"/>
    <property type="match status" value="1"/>
</dbReference>
<dbReference type="Pfam" id="PF01755">
    <property type="entry name" value="Glyco_transf_25"/>
    <property type="match status" value="1"/>
</dbReference>
<protein>
    <recommendedName>
        <fullName evidence="2">procollagen-lysine 5-dioxygenase</fullName>
        <ecNumber evidence="2">1.14.11.4</ecNumber>
    </recommendedName>
</protein>
<dbReference type="GO" id="GO:0008475">
    <property type="term" value="F:procollagen-lysine 5-dioxygenase activity"/>
    <property type="evidence" value="ECO:0007669"/>
    <property type="project" value="UniProtKB-EC"/>
</dbReference>
<sequence length="890" mass="103836">MIHKAYVINLERRNDKKQHMISEFNKLNEIEKVLDYEFFNAIDGTNIERLNEYKFKIPNWFDPNSGKAMTNGEVGCALSHYSVWKEIVSNIESGLFPKDSRILILEDDVIFVDNFVEKFKIYENEINCPYDMFYLHRKALNFDGEEKVSIHIRKPKKSYWTCAYVLTYSGAKKLINSNYLDNLIPVDEFLPIMYGCNIYGFEKLFESCEKLNCYAAYPSLLKLTGNAFNDSETFHSKSYMVPNKFTFDTDKEFMIFYIGPTKSDSFKRFIEYCDLYTLPKIILDNTSQSDISILHKQLAQIENLSTKFIMVISVAENDYCNIIPVAPPTEIINKFNNSTKNKENILISLNSGKSNKILFCGWGNRIQQMLQNYLDKIDVTNTNIKTNISTAIVFNSFISGDIIKDEHYQIFCGLDSEKDITYNTTKSRITYNKTGTMPCVFYSSEISNLILNRIQNYTGNNWNEYYGYKNMSEPLLTYPTIYLSFKIGKNPSITDIIEKLEYPKELLTINIENGSTGDLFYQQDIVKFLNSKCEYYFFINHDCVIINPKTLKELLELGKKVIAPLVRKGTESWSNFWGDLSETGYYNRSHDYFDILNGERRGCWNVPYISGVYLIHRSILELVPNLFSDNEKIDVDMRMCHNLRQADIHMYVSNTNSYGFIQEEIKIEPGIDLSKPVTIHDFFIRRDEWERKYLHPEYFLNKNNLKNLRCPELCNDAYNFPLFSKEFCSELIQIMETYGKWSGGTGHHIDHRLGNNYYENVPTQDIQLFEVGLDKHWETIVTDYISPLVKMIYGNYKTKGVHLAFVVRYHWQLQNELQEHHDASTYTINVALNECGKDYEGGGCEFIRQKYISRNQEVGTSNIHPGRLTHLHKGLKTTNGTRYILVSFIN</sequence>
<evidence type="ECO:0000256" key="2">
    <source>
        <dbReference type="ARBA" id="ARBA00012264"/>
    </source>
</evidence>
<dbReference type="InterPro" id="IPR006620">
    <property type="entry name" value="Pro_4_hyd_alph"/>
</dbReference>
<dbReference type="InterPro" id="IPR050757">
    <property type="entry name" value="Collagen_mod_GT25"/>
</dbReference>
<dbReference type="GO" id="GO:0031418">
    <property type="term" value="F:L-ascorbic acid binding"/>
    <property type="evidence" value="ECO:0007669"/>
    <property type="project" value="InterPro"/>
</dbReference>
<organism evidence="9">
    <name type="scientific">Borely moumouvirus</name>
    <dbReference type="NCBI Taxonomy" id="2712067"/>
    <lineage>
        <taxon>Viruses</taxon>
        <taxon>Varidnaviria</taxon>
        <taxon>Bamfordvirae</taxon>
        <taxon>Nucleocytoviricota</taxon>
        <taxon>Megaviricetes</taxon>
        <taxon>Imitervirales</taxon>
        <taxon>Mimiviridae</taxon>
        <taxon>Megamimivirinae</taxon>
        <taxon>Moumouvirus</taxon>
    </lineage>
</organism>